<dbReference type="Proteomes" id="UP000298327">
    <property type="component" value="Unassembled WGS sequence"/>
</dbReference>
<keyword evidence="2" id="KW-1185">Reference proteome</keyword>
<proteinExistence type="predicted"/>
<protein>
    <submittedName>
        <fullName evidence="1">Uncharacterized protein</fullName>
    </submittedName>
</protein>
<organism evidence="1 2">
    <name type="scientific">Dentipellis fragilis</name>
    <dbReference type="NCBI Taxonomy" id="205917"/>
    <lineage>
        <taxon>Eukaryota</taxon>
        <taxon>Fungi</taxon>
        <taxon>Dikarya</taxon>
        <taxon>Basidiomycota</taxon>
        <taxon>Agaricomycotina</taxon>
        <taxon>Agaricomycetes</taxon>
        <taxon>Russulales</taxon>
        <taxon>Hericiaceae</taxon>
        <taxon>Dentipellis</taxon>
    </lineage>
</organism>
<comment type="caution">
    <text evidence="1">The sequence shown here is derived from an EMBL/GenBank/DDBJ whole genome shotgun (WGS) entry which is preliminary data.</text>
</comment>
<gene>
    <name evidence="1" type="ORF">EVG20_g5096</name>
</gene>
<reference evidence="1 2" key="1">
    <citation type="submission" date="2019-02" db="EMBL/GenBank/DDBJ databases">
        <title>Genome sequencing of the rare red list fungi Dentipellis fragilis.</title>
        <authorList>
            <person name="Buettner E."/>
            <person name="Kellner H."/>
        </authorList>
    </citation>
    <scope>NUCLEOTIDE SEQUENCE [LARGE SCALE GENOMIC DNA]</scope>
    <source>
        <strain evidence="1 2">DSM 105465</strain>
    </source>
</reference>
<dbReference type="EMBL" id="SEOQ01000288">
    <property type="protein sequence ID" value="TFY65988.1"/>
    <property type="molecule type" value="Genomic_DNA"/>
</dbReference>
<evidence type="ECO:0000313" key="2">
    <source>
        <dbReference type="Proteomes" id="UP000298327"/>
    </source>
</evidence>
<dbReference type="AlphaFoldDB" id="A0A4Y9YW79"/>
<name>A0A4Y9YW79_9AGAM</name>
<evidence type="ECO:0000313" key="1">
    <source>
        <dbReference type="EMBL" id="TFY65988.1"/>
    </source>
</evidence>
<accession>A0A4Y9YW79</accession>
<sequence>MRVYHLPYHHKPRLRGLRVQQSPFTTSTRQDAKRQTIYDNSNIGITLNLGSTTAMYTVTGAGAGSDTSLPLARRDIYKYKERVEQRDKTRQYYTDEDRRWYGWMEQSMADEDLLAGWLAFLFFSIRFCWDFDTQTCD</sequence>